<dbReference type="EMBL" id="JAIOIV010000082">
    <property type="protein sequence ID" value="MBZ0156655.1"/>
    <property type="molecule type" value="Genomic_DNA"/>
</dbReference>
<evidence type="ECO:0000259" key="3">
    <source>
        <dbReference type="PROSITE" id="PS51371"/>
    </source>
</evidence>
<evidence type="ECO:0000256" key="2">
    <source>
        <dbReference type="PROSITE-ProRule" id="PRU00703"/>
    </source>
</evidence>
<name>A0A953JDN9_9BACT</name>
<sequence length="149" mass="16490">MLRAKDIMTREVITVKPSTTVEELAKLLTEHRISGAPVVNDRGELIGIVTEHDLISRNKRLHIPTVMRLFDAYIMLESPGTIEKEIKKMAATAVGDIYTKEVITVTGDTTVEEIATIMSEKKVHLIPVVEGKTLRGIIGKIDVVKGMTK</sequence>
<dbReference type="AlphaFoldDB" id="A0A953JDN9"/>
<reference evidence="4" key="1">
    <citation type="journal article" date="2021" name="bioRxiv">
        <title>Unraveling nitrogen, sulfur and carbon metabolic pathways and microbial community transcriptional responses to substrate deprivation and toxicity stresses in a bioreactor mimicking anoxic brackish coastal sediment conditions.</title>
        <authorList>
            <person name="Martins P.D."/>
            <person name="Echeveste M.J."/>
            <person name="Arshad A."/>
            <person name="Kurth J."/>
            <person name="Ouboter H."/>
            <person name="Jetten M.S.M."/>
            <person name="Welte C.U."/>
        </authorList>
    </citation>
    <scope>NUCLEOTIDE SEQUENCE</scope>
    <source>
        <strain evidence="4">MAG_39</strain>
    </source>
</reference>
<dbReference type="PANTHER" id="PTHR48108">
    <property type="entry name" value="CBS DOMAIN-CONTAINING PROTEIN CBSX2, CHLOROPLASTIC"/>
    <property type="match status" value="1"/>
</dbReference>
<keyword evidence="2" id="KW-0129">CBS domain</keyword>
<reference evidence="4" key="2">
    <citation type="submission" date="2021-08" db="EMBL/GenBank/DDBJ databases">
        <authorList>
            <person name="Dalcin Martins P."/>
        </authorList>
    </citation>
    <scope>NUCLEOTIDE SEQUENCE</scope>
    <source>
        <strain evidence="4">MAG_39</strain>
    </source>
</reference>
<feature type="domain" description="CBS" evidence="3">
    <location>
        <begin position="98"/>
        <end position="149"/>
    </location>
</feature>
<dbReference type="PANTHER" id="PTHR48108:SF26">
    <property type="entry name" value="CBS DOMAIN-CONTAINING PROTEIN DDB_G0289609"/>
    <property type="match status" value="1"/>
</dbReference>
<gene>
    <name evidence="4" type="ORF">K8I29_10675</name>
</gene>
<protein>
    <submittedName>
        <fullName evidence="4">CBS domain-containing protein</fullName>
    </submittedName>
</protein>
<evidence type="ECO:0000313" key="5">
    <source>
        <dbReference type="Proteomes" id="UP000705867"/>
    </source>
</evidence>
<keyword evidence="1" id="KW-0677">Repeat</keyword>
<dbReference type="Gene3D" id="3.10.580.10">
    <property type="entry name" value="CBS-domain"/>
    <property type="match status" value="1"/>
</dbReference>
<evidence type="ECO:0000256" key="1">
    <source>
        <dbReference type="ARBA" id="ARBA00022737"/>
    </source>
</evidence>
<dbReference type="InterPro" id="IPR000644">
    <property type="entry name" value="CBS_dom"/>
</dbReference>
<dbReference type="SMART" id="SM00116">
    <property type="entry name" value="CBS"/>
    <property type="match status" value="2"/>
</dbReference>
<dbReference type="PROSITE" id="PS51371">
    <property type="entry name" value="CBS"/>
    <property type="match status" value="2"/>
</dbReference>
<comment type="caution">
    <text evidence="4">The sequence shown here is derived from an EMBL/GenBank/DDBJ whole genome shotgun (WGS) entry which is preliminary data.</text>
</comment>
<dbReference type="CDD" id="cd04586">
    <property type="entry name" value="CBS_pair_BON_assoc"/>
    <property type="match status" value="1"/>
</dbReference>
<evidence type="ECO:0000313" key="4">
    <source>
        <dbReference type="EMBL" id="MBZ0156655.1"/>
    </source>
</evidence>
<dbReference type="Proteomes" id="UP000705867">
    <property type="component" value="Unassembled WGS sequence"/>
</dbReference>
<dbReference type="InterPro" id="IPR051462">
    <property type="entry name" value="CBS_domain-containing"/>
</dbReference>
<dbReference type="SUPFAM" id="SSF54631">
    <property type="entry name" value="CBS-domain pair"/>
    <property type="match status" value="1"/>
</dbReference>
<feature type="domain" description="CBS" evidence="3">
    <location>
        <begin position="8"/>
        <end position="65"/>
    </location>
</feature>
<accession>A0A953JDN9</accession>
<organism evidence="4 5">
    <name type="scientific">Candidatus Nitrobium versatile</name>
    <dbReference type="NCBI Taxonomy" id="2884831"/>
    <lineage>
        <taxon>Bacteria</taxon>
        <taxon>Pseudomonadati</taxon>
        <taxon>Nitrospirota</taxon>
        <taxon>Nitrospiria</taxon>
        <taxon>Nitrospirales</taxon>
        <taxon>Nitrospiraceae</taxon>
        <taxon>Candidatus Nitrobium</taxon>
    </lineage>
</organism>
<proteinExistence type="predicted"/>
<dbReference type="Pfam" id="PF00571">
    <property type="entry name" value="CBS"/>
    <property type="match status" value="2"/>
</dbReference>
<dbReference type="InterPro" id="IPR046342">
    <property type="entry name" value="CBS_dom_sf"/>
</dbReference>